<dbReference type="InParanoid" id="E3NBA3"/>
<feature type="signal peptide" evidence="1">
    <location>
        <begin position="1"/>
        <end position="19"/>
    </location>
</feature>
<reference evidence="2" key="1">
    <citation type="submission" date="2007-07" db="EMBL/GenBank/DDBJ databases">
        <title>PCAP assembly of the Caenorhabditis remanei genome.</title>
        <authorList>
            <consortium name="The Caenorhabditis remanei Sequencing Consortium"/>
            <person name="Wilson R.K."/>
        </authorList>
    </citation>
    <scope>NUCLEOTIDE SEQUENCE [LARGE SCALE GENOMIC DNA]</scope>
    <source>
        <strain evidence="2">PB4641</strain>
    </source>
</reference>
<evidence type="ECO:0000256" key="1">
    <source>
        <dbReference type="SAM" id="SignalP"/>
    </source>
</evidence>
<dbReference type="EMBL" id="DS268583">
    <property type="protein sequence ID" value="EFO91850.1"/>
    <property type="molecule type" value="Genomic_DNA"/>
</dbReference>
<keyword evidence="3" id="KW-1185">Reference proteome</keyword>
<evidence type="ECO:0008006" key="4">
    <source>
        <dbReference type="Google" id="ProtNLM"/>
    </source>
</evidence>
<proteinExistence type="predicted"/>
<accession>E3NBA3</accession>
<gene>
    <name evidence="2" type="ORF">CRE_08539</name>
</gene>
<protein>
    <recommendedName>
        <fullName evidence="4">Domain of unknown function WSN domain-containing protein</fullName>
    </recommendedName>
</protein>
<dbReference type="AlphaFoldDB" id="E3NBA3"/>
<name>E3NBA3_CAERE</name>
<sequence>MGTITTLIICLSLASSLNAGITRRSSNATSVSEIDMDTELEKISKSCITISDYKLLTNNDVTWFIASMIGRALVEESVSTIGLLELRGALHFGPMTPWRDRNFLRPPTEQELGSASSLEQYYELKEPKSITRSLDSLMIMEKDIPRGVAFMDGRFPVIRKMFREKFEKVMINGEKMVMDRKAVDRMIEEYQAMDKKIRDAIEKAKDSYECVVQSYP</sequence>
<dbReference type="HOGENOM" id="CLU_098406_1_0_1"/>
<evidence type="ECO:0000313" key="3">
    <source>
        <dbReference type="Proteomes" id="UP000008281"/>
    </source>
</evidence>
<dbReference type="Proteomes" id="UP000008281">
    <property type="component" value="Unassembled WGS sequence"/>
</dbReference>
<dbReference type="OrthoDB" id="5872587at2759"/>
<feature type="chain" id="PRO_5003178359" description="Domain of unknown function WSN domain-containing protein" evidence="1">
    <location>
        <begin position="20"/>
        <end position="216"/>
    </location>
</feature>
<dbReference type="STRING" id="31234.E3NBA3"/>
<organism evidence="3">
    <name type="scientific">Caenorhabditis remanei</name>
    <name type="common">Caenorhabditis vulgaris</name>
    <dbReference type="NCBI Taxonomy" id="31234"/>
    <lineage>
        <taxon>Eukaryota</taxon>
        <taxon>Metazoa</taxon>
        <taxon>Ecdysozoa</taxon>
        <taxon>Nematoda</taxon>
        <taxon>Chromadorea</taxon>
        <taxon>Rhabditida</taxon>
        <taxon>Rhabditina</taxon>
        <taxon>Rhabditomorpha</taxon>
        <taxon>Rhabditoidea</taxon>
        <taxon>Rhabditidae</taxon>
        <taxon>Peloderinae</taxon>
        <taxon>Caenorhabditis</taxon>
    </lineage>
</organism>
<evidence type="ECO:0000313" key="2">
    <source>
        <dbReference type="EMBL" id="EFO91850.1"/>
    </source>
</evidence>
<keyword evidence="1" id="KW-0732">Signal</keyword>